<reference evidence="3" key="2">
    <citation type="submission" date="2020-11" db="EMBL/GenBank/DDBJ databases">
        <authorList>
            <person name="Cecchin M."/>
            <person name="Marcolungo L."/>
            <person name="Rossato M."/>
            <person name="Girolomoni L."/>
            <person name="Cosentino E."/>
            <person name="Cuine S."/>
            <person name="Li-Beisson Y."/>
            <person name="Delledonne M."/>
            <person name="Ballottari M."/>
        </authorList>
    </citation>
    <scope>NUCLEOTIDE SEQUENCE</scope>
    <source>
        <strain evidence="3">211/11P</strain>
        <tissue evidence="3">Whole cell</tissue>
    </source>
</reference>
<dbReference type="AlphaFoldDB" id="A0A9D4TPD0"/>
<dbReference type="InterPro" id="IPR018962">
    <property type="entry name" value="DUF1995"/>
</dbReference>
<evidence type="ECO:0000313" key="3">
    <source>
        <dbReference type="EMBL" id="KAI3430806.1"/>
    </source>
</evidence>
<dbReference type="Pfam" id="PF09353">
    <property type="entry name" value="DUF1995"/>
    <property type="match status" value="1"/>
</dbReference>
<reference evidence="3" key="1">
    <citation type="journal article" date="2019" name="Plant J.">
        <title>Chlorella vulgaris genome assembly and annotation reveals the molecular basis for metabolic acclimation to high light conditions.</title>
        <authorList>
            <person name="Cecchin M."/>
            <person name="Marcolungo L."/>
            <person name="Rossato M."/>
            <person name="Girolomoni L."/>
            <person name="Cosentino E."/>
            <person name="Cuine S."/>
            <person name="Li-Beisson Y."/>
            <person name="Delledonne M."/>
            <person name="Ballottari M."/>
        </authorList>
    </citation>
    <scope>NUCLEOTIDE SEQUENCE</scope>
    <source>
        <strain evidence="3">211/11P</strain>
    </source>
</reference>
<dbReference type="OrthoDB" id="540828at2759"/>
<proteinExistence type="predicted"/>
<organism evidence="3 4">
    <name type="scientific">Chlorella vulgaris</name>
    <name type="common">Green alga</name>
    <dbReference type="NCBI Taxonomy" id="3077"/>
    <lineage>
        <taxon>Eukaryota</taxon>
        <taxon>Viridiplantae</taxon>
        <taxon>Chlorophyta</taxon>
        <taxon>core chlorophytes</taxon>
        <taxon>Trebouxiophyceae</taxon>
        <taxon>Chlorellales</taxon>
        <taxon>Chlorellaceae</taxon>
        <taxon>Chlorella clade</taxon>
        <taxon>Chlorella</taxon>
    </lineage>
</organism>
<dbReference type="EMBL" id="SIDB01000007">
    <property type="protein sequence ID" value="KAI3430806.1"/>
    <property type="molecule type" value="Genomic_DNA"/>
</dbReference>
<feature type="domain" description="DUF1995" evidence="2">
    <location>
        <begin position="33"/>
        <end position="270"/>
    </location>
</feature>
<name>A0A9D4TPD0_CHLVU</name>
<evidence type="ECO:0000259" key="2">
    <source>
        <dbReference type="Pfam" id="PF09353"/>
    </source>
</evidence>
<dbReference type="Proteomes" id="UP001055712">
    <property type="component" value="Unassembled WGS sequence"/>
</dbReference>
<protein>
    <recommendedName>
        <fullName evidence="2">DUF1995 domain-containing protein</fullName>
    </recommendedName>
</protein>
<evidence type="ECO:0000313" key="4">
    <source>
        <dbReference type="Proteomes" id="UP001055712"/>
    </source>
</evidence>
<sequence length="294" mass="32583">MAARTATSSGPTASCRRRTSLRCLCGAAPPIAPRSCSEAASQARSALRRFREAAGDGGNIQDQQRRQQQGVSICLPLPSPEYLDEAVRPYSQSDWPGGIVQRFRRLRPLVEDHLLSGYNAEFVGMLESPADGIGVWRAASASMTVVTQVSNLTFSIFARLCDGEFGKSVLEPGHLLVAVNPTWTQSRDIGQLWDRKLRARAAAIIDGQDAWLPLYHLDDERTAKGATGFLFRCWPHDWQLHSTCGQDEEEPAQLQDPPILVSQQRPSQERVVEALNAALAVHQQEEREQQRQSK</sequence>
<accession>A0A9D4TPD0</accession>
<keyword evidence="4" id="KW-1185">Reference proteome</keyword>
<comment type="caution">
    <text evidence="3">The sequence shown here is derived from an EMBL/GenBank/DDBJ whole genome shotgun (WGS) entry which is preliminary data.</text>
</comment>
<evidence type="ECO:0000256" key="1">
    <source>
        <dbReference type="SAM" id="MobiDB-lite"/>
    </source>
</evidence>
<gene>
    <name evidence="3" type="ORF">D9Q98_009217</name>
</gene>
<feature type="region of interest" description="Disordered" evidence="1">
    <location>
        <begin position="244"/>
        <end position="267"/>
    </location>
</feature>